<evidence type="ECO:0000313" key="2">
    <source>
        <dbReference type="Proteomes" id="UP000013259"/>
    </source>
</evidence>
<sequence length="108" mass="11818">MADAVTTIVSPSSVAAATGQANVTADIQSPTRTKGLNLNIPFLHEVNTTKKSVIAHNALRFACDNGYHGELFLCRRVGLMSDGRARIFILSDFDRNDKANDNNYQFNC</sequence>
<dbReference type="EMBL" id="APMR01000052">
    <property type="protein sequence ID" value="EMR51828.1"/>
    <property type="molecule type" value="Genomic_DNA"/>
</dbReference>
<dbReference type="HOGENOM" id="CLU_2289667_0_0_6"/>
<proteinExistence type="predicted"/>
<name>M7RJC1_SALDU</name>
<gene>
    <name evidence="1" type="ORF">A670_02939</name>
</gene>
<dbReference type="Proteomes" id="UP000013259">
    <property type="component" value="Unassembled WGS sequence"/>
</dbReference>
<dbReference type="AlphaFoldDB" id="M7RJC1"/>
<comment type="caution">
    <text evidence="1">The sequence shown here is derived from an EMBL/GenBank/DDBJ whole genome shotgun (WGS) entry which is preliminary data.</text>
</comment>
<evidence type="ECO:0000313" key="1">
    <source>
        <dbReference type="EMBL" id="EMR51828.1"/>
    </source>
</evidence>
<accession>M7RJC1</accession>
<reference evidence="1 2" key="1">
    <citation type="submission" date="2013-02" db="EMBL/GenBank/DDBJ databases">
        <authorList>
            <person name="McClelland M."/>
            <person name="Porwollik S."/>
            <person name="Desai P."/>
            <person name="Cheng P."/>
            <person name="Wollam A."/>
            <person name="Pepin K."/>
            <person name="Bhonagiri V."/>
            <person name="Fulton L."/>
            <person name="Fulton R."/>
            <person name="Delehaunty K."/>
            <person name="Fronick C."/>
            <person name="Godfrey J."/>
            <person name="Waligorski J."/>
            <person name="Appelbaum E."/>
            <person name="Tomlinson C."/>
            <person name="Warren W."/>
            <person name="Sodergren E."/>
            <person name="Weinstock G."/>
            <person name="Wilson R.K."/>
        </authorList>
    </citation>
    <scope>NUCLEOTIDE SEQUENCE [LARGE SCALE GENOMIC DNA]</scope>
    <source>
        <strain evidence="1 2">UC16</strain>
    </source>
</reference>
<organism evidence="1 2">
    <name type="scientific">Salmonella enterica subsp. enterica serovar Dublin str. UC16</name>
    <dbReference type="NCBI Taxonomy" id="1192688"/>
    <lineage>
        <taxon>Bacteria</taxon>
        <taxon>Pseudomonadati</taxon>
        <taxon>Pseudomonadota</taxon>
        <taxon>Gammaproteobacteria</taxon>
        <taxon>Enterobacterales</taxon>
        <taxon>Enterobacteriaceae</taxon>
        <taxon>Salmonella</taxon>
    </lineage>
</organism>
<evidence type="ECO:0008006" key="3">
    <source>
        <dbReference type="Google" id="ProtNLM"/>
    </source>
</evidence>
<protein>
    <recommendedName>
        <fullName evidence="3">Colicin I receptor</fullName>
    </recommendedName>
</protein>